<protein>
    <submittedName>
        <fullName evidence="2">Uncharacterized protein</fullName>
    </submittedName>
</protein>
<comment type="caution">
    <text evidence="2">The sequence shown here is derived from an EMBL/GenBank/DDBJ whole genome shotgun (WGS) entry which is preliminary data.</text>
</comment>
<organism evidence="2 3">
    <name type="scientific">Nitzschia inconspicua</name>
    <dbReference type="NCBI Taxonomy" id="303405"/>
    <lineage>
        <taxon>Eukaryota</taxon>
        <taxon>Sar</taxon>
        <taxon>Stramenopiles</taxon>
        <taxon>Ochrophyta</taxon>
        <taxon>Bacillariophyta</taxon>
        <taxon>Bacillariophyceae</taxon>
        <taxon>Bacillariophycidae</taxon>
        <taxon>Bacillariales</taxon>
        <taxon>Bacillariaceae</taxon>
        <taxon>Nitzschia</taxon>
    </lineage>
</organism>
<accession>A0A9K3LQ27</accession>
<gene>
    <name evidence="2" type="ORF">IV203_029098</name>
</gene>
<keyword evidence="3" id="KW-1185">Reference proteome</keyword>
<reference evidence="2" key="1">
    <citation type="journal article" date="2021" name="Sci. Rep.">
        <title>Diploid genomic architecture of Nitzschia inconspicua, an elite biomass production diatom.</title>
        <authorList>
            <person name="Oliver A."/>
            <person name="Podell S."/>
            <person name="Pinowska A."/>
            <person name="Traller J.C."/>
            <person name="Smith S.R."/>
            <person name="McClure R."/>
            <person name="Beliaev A."/>
            <person name="Bohutskyi P."/>
            <person name="Hill E.A."/>
            <person name="Rabines A."/>
            <person name="Zheng H."/>
            <person name="Allen L.Z."/>
            <person name="Kuo A."/>
            <person name="Grigoriev I.V."/>
            <person name="Allen A.E."/>
            <person name="Hazlebeck D."/>
            <person name="Allen E.E."/>
        </authorList>
    </citation>
    <scope>NUCLEOTIDE SEQUENCE</scope>
    <source>
        <strain evidence="2">Hildebrandi</strain>
    </source>
</reference>
<sequence length="117" mass="12705">MNKETLLRLTTALSLVAVGLAAGETENDRILGIMAEGADPNNLKVLAILCFAVSCIVPIIKNHCHDDEEDDDENNDIDEEIGKWERKMRIMDPVSDDPPNVQALATSSVTKLSAPCS</sequence>
<keyword evidence="1" id="KW-0732">Signal</keyword>
<evidence type="ECO:0000313" key="3">
    <source>
        <dbReference type="Proteomes" id="UP000693970"/>
    </source>
</evidence>
<feature type="signal peptide" evidence="1">
    <location>
        <begin position="1"/>
        <end position="21"/>
    </location>
</feature>
<proteinExistence type="predicted"/>
<feature type="chain" id="PRO_5039912753" evidence="1">
    <location>
        <begin position="22"/>
        <end position="117"/>
    </location>
</feature>
<evidence type="ECO:0000313" key="2">
    <source>
        <dbReference type="EMBL" id="KAG7366428.1"/>
    </source>
</evidence>
<dbReference type="EMBL" id="JAGRRH010000007">
    <property type="protein sequence ID" value="KAG7366428.1"/>
    <property type="molecule type" value="Genomic_DNA"/>
</dbReference>
<evidence type="ECO:0000256" key="1">
    <source>
        <dbReference type="SAM" id="SignalP"/>
    </source>
</evidence>
<reference evidence="2" key="2">
    <citation type="submission" date="2021-04" db="EMBL/GenBank/DDBJ databases">
        <authorList>
            <person name="Podell S."/>
        </authorList>
    </citation>
    <scope>NUCLEOTIDE SEQUENCE</scope>
    <source>
        <strain evidence="2">Hildebrandi</strain>
    </source>
</reference>
<dbReference type="AlphaFoldDB" id="A0A9K3LQ27"/>
<dbReference type="Proteomes" id="UP000693970">
    <property type="component" value="Unassembled WGS sequence"/>
</dbReference>
<name>A0A9K3LQ27_9STRA</name>